<gene>
    <name evidence="1" type="ORF">Tci_620597</name>
</gene>
<evidence type="ECO:0000313" key="1">
    <source>
        <dbReference type="EMBL" id="GFA48625.1"/>
    </source>
</evidence>
<proteinExistence type="predicted"/>
<organism evidence="1">
    <name type="scientific">Tanacetum cinerariifolium</name>
    <name type="common">Dalmatian daisy</name>
    <name type="synonym">Chrysanthemum cinerariifolium</name>
    <dbReference type="NCBI Taxonomy" id="118510"/>
    <lineage>
        <taxon>Eukaryota</taxon>
        <taxon>Viridiplantae</taxon>
        <taxon>Streptophyta</taxon>
        <taxon>Embryophyta</taxon>
        <taxon>Tracheophyta</taxon>
        <taxon>Spermatophyta</taxon>
        <taxon>Magnoliopsida</taxon>
        <taxon>eudicotyledons</taxon>
        <taxon>Gunneridae</taxon>
        <taxon>Pentapetalae</taxon>
        <taxon>asterids</taxon>
        <taxon>campanulids</taxon>
        <taxon>Asterales</taxon>
        <taxon>Asteraceae</taxon>
        <taxon>Asteroideae</taxon>
        <taxon>Anthemideae</taxon>
        <taxon>Anthemidinae</taxon>
        <taxon>Tanacetum</taxon>
    </lineage>
</organism>
<comment type="caution">
    <text evidence="1">The sequence shown here is derived from an EMBL/GenBank/DDBJ whole genome shotgun (WGS) entry which is preliminary data.</text>
</comment>
<feature type="non-terminal residue" evidence="1">
    <location>
        <position position="1"/>
    </location>
</feature>
<protein>
    <submittedName>
        <fullName evidence="1">Uncharacterized protein</fullName>
    </submittedName>
</protein>
<accession>A0A699JQV8</accession>
<name>A0A699JQV8_TANCI</name>
<sequence length="106" mass="12063">LVPRNVHQCFHRVAMHNRSHVHGSKEGPYIMCEITHPKTPKDGDRARVLGYTKKETYANTGLENMKLIDAEAEAVHMILNGIENDAYSTVNACQNAKKMWIAIERF</sequence>
<reference evidence="1" key="1">
    <citation type="journal article" date="2019" name="Sci. Rep.">
        <title>Draft genome of Tanacetum cinerariifolium, the natural source of mosquito coil.</title>
        <authorList>
            <person name="Yamashiro T."/>
            <person name="Shiraishi A."/>
            <person name="Satake H."/>
            <person name="Nakayama K."/>
        </authorList>
    </citation>
    <scope>NUCLEOTIDE SEQUENCE</scope>
</reference>
<dbReference type="EMBL" id="BKCJ010432459">
    <property type="protein sequence ID" value="GFA48625.1"/>
    <property type="molecule type" value="Genomic_DNA"/>
</dbReference>
<dbReference type="AlphaFoldDB" id="A0A699JQV8"/>